<dbReference type="EMBL" id="CAJJDN010000204">
    <property type="protein sequence ID" value="CAD8129021.1"/>
    <property type="molecule type" value="Genomic_DNA"/>
</dbReference>
<protein>
    <submittedName>
        <fullName evidence="2">Uncharacterized protein</fullName>
    </submittedName>
</protein>
<dbReference type="Proteomes" id="UP000692954">
    <property type="component" value="Unassembled WGS sequence"/>
</dbReference>
<evidence type="ECO:0000313" key="2">
    <source>
        <dbReference type="EMBL" id="CAD8129021.1"/>
    </source>
</evidence>
<dbReference type="PANTHER" id="PTHR33706">
    <property type="entry name" value="MORN VARIANT REPEAT PROTEIN"/>
    <property type="match status" value="1"/>
</dbReference>
<feature type="coiled-coil region" evidence="1">
    <location>
        <begin position="80"/>
        <end position="107"/>
    </location>
</feature>
<proteinExistence type="predicted"/>
<gene>
    <name evidence="2" type="ORF">PSON_ATCC_30995.1.T2040014</name>
</gene>
<accession>A0A8S1RK89</accession>
<evidence type="ECO:0000313" key="3">
    <source>
        <dbReference type="Proteomes" id="UP000692954"/>
    </source>
</evidence>
<sequence>MDAITHICLDQHNCKRLLCESCLNCHDFPHQILIPIDNILDQENQDNPFKPGILSQNKNQLICNLQLRAIQFKQIFQQLISDIRENLKCLQNLFKKADQEFKNLLINNKNQDNFSNLGQYNLLKFQENNLFQAWKIFQSNQLNNIKDLQTLLEQQSKEFHHKIKSELNLTKQIQNLSQSAKNQKVIVNQGYQNYCYGGDVWDFQIADFKIFNIGGLDRIVMQEGQILRILSIENRSFQEQITKNLDQMKNVQSDLLQLNKNSKSKQYQQVWKGENFNVGGMVDENNQKIGFWIEFFENFWERTKIINFGFYFEGKKIQKWGVKHVEIEKNDMTDENDEENEKTVQFQNSVNNLSIGGGYYQDDGLKQGKWIDLYQKFSSQNHITYIGEYNHGKKQGKWDIMFKDKLIGGGCYDQQGMKNGKWINHQAKFSKFAQVIYVGRYQNGRKYDQWNAMYREEVSMEFQIVGGGHYNLKGNKDGKWTELPTNYGKNCDGKAIGSYADGKKEGKWEILVDNQIIGGGNYNEDGLKQGIWIDLKENFYFQSQVIYVGGYEKGIKVGNWDTLYRWGSSHEFQRIGGGKYNKSGKKKGKWIDVHKQFWKSLNNYIYHQLDANNICWWILQRSESGKVGYNL</sequence>
<organism evidence="2 3">
    <name type="scientific">Paramecium sonneborni</name>
    <dbReference type="NCBI Taxonomy" id="65129"/>
    <lineage>
        <taxon>Eukaryota</taxon>
        <taxon>Sar</taxon>
        <taxon>Alveolata</taxon>
        <taxon>Ciliophora</taxon>
        <taxon>Intramacronucleata</taxon>
        <taxon>Oligohymenophorea</taxon>
        <taxon>Peniculida</taxon>
        <taxon>Parameciidae</taxon>
        <taxon>Paramecium</taxon>
    </lineage>
</organism>
<dbReference type="AlphaFoldDB" id="A0A8S1RK89"/>
<name>A0A8S1RK89_9CILI</name>
<keyword evidence="3" id="KW-1185">Reference proteome</keyword>
<evidence type="ECO:0000256" key="1">
    <source>
        <dbReference type="SAM" id="Coils"/>
    </source>
</evidence>
<dbReference type="PANTHER" id="PTHR33706:SF1">
    <property type="entry name" value="TPR REPEAT PROTEIN"/>
    <property type="match status" value="1"/>
</dbReference>
<comment type="caution">
    <text evidence="2">The sequence shown here is derived from an EMBL/GenBank/DDBJ whole genome shotgun (WGS) entry which is preliminary data.</text>
</comment>
<keyword evidence="1" id="KW-0175">Coiled coil</keyword>
<reference evidence="2" key="1">
    <citation type="submission" date="2021-01" db="EMBL/GenBank/DDBJ databases">
        <authorList>
            <consortium name="Genoscope - CEA"/>
            <person name="William W."/>
        </authorList>
    </citation>
    <scope>NUCLEOTIDE SEQUENCE</scope>
</reference>